<dbReference type="Ensembl" id="ENSHHUT00000040083.1">
    <property type="protein sequence ID" value="ENSHHUP00000038564.1"/>
    <property type="gene ID" value="ENSHHUG00000024046.1"/>
</dbReference>
<keyword evidence="2" id="KW-1185">Reference proteome</keyword>
<proteinExistence type="predicted"/>
<dbReference type="AlphaFoldDB" id="A0A4W5MLJ3"/>
<reference evidence="1" key="3">
    <citation type="submission" date="2025-09" db="UniProtKB">
        <authorList>
            <consortium name="Ensembl"/>
        </authorList>
    </citation>
    <scope>IDENTIFICATION</scope>
</reference>
<dbReference type="Proteomes" id="UP000314982">
    <property type="component" value="Unassembled WGS sequence"/>
</dbReference>
<evidence type="ECO:0000313" key="2">
    <source>
        <dbReference type="Proteomes" id="UP000314982"/>
    </source>
</evidence>
<reference evidence="1" key="2">
    <citation type="submission" date="2025-08" db="UniProtKB">
        <authorList>
            <consortium name="Ensembl"/>
        </authorList>
    </citation>
    <scope>IDENTIFICATION</scope>
</reference>
<sequence length="121" mass="13702">MFISRVATHLSLLCRGTVNEDNSVYSPSMLTCTSDSTSPTLESQLEEFLIPRNRSVSPQKSWLYLGPLLEEGEGSFLRRRVLEGRRKNNQVTGLKKAPEGWNTPKIFNKQSKVSERLKSTD</sequence>
<accession>A0A4W5MLJ3</accession>
<protein>
    <submittedName>
        <fullName evidence="1">Uncharacterized protein</fullName>
    </submittedName>
</protein>
<dbReference type="GeneTree" id="ENSGT01030000236101"/>
<name>A0A4W5MLJ3_9TELE</name>
<dbReference type="STRING" id="62062.ENSHHUP00000038564"/>
<organism evidence="1 2">
    <name type="scientific">Hucho hucho</name>
    <name type="common">huchen</name>
    <dbReference type="NCBI Taxonomy" id="62062"/>
    <lineage>
        <taxon>Eukaryota</taxon>
        <taxon>Metazoa</taxon>
        <taxon>Chordata</taxon>
        <taxon>Craniata</taxon>
        <taxon>Vertebrata</taxon>
        <taxon>Euteleostomi</taxon>
        <taxon>Actinopterygii</taxon>
        <taxon>Neopterygii</taxon>
        <taxon>Teleostei</taxon>
        <taxon>Protacanthopterygii</taxon>
        <taxon>Salmoniformes</taxon>
        <taxon>Salmonidae</taxon>
        <taxon>Salmoninae</taxon>
        <taxon>Hucho</taxon>
    </lineage>
</organism>
<evidence type="ECO:0000313" key="1">
    <source>
        <dbReference type="Ensembl" id="ENSHHUP00000038564.1"/>
    </source>
</evidence>
<reference evidence="2" key="1">
    <citation type="submission" date="2018-06" db="EMBL/GenBank/DDBJ databases">
        <title>Genome assembly of Danube salmon.</title>
        <authorList>
            <person name="Macqueen D.J."/>
            <person name="Gundappa M.K."/>
        </authorList>
    </citation>
    <scope>NUCLEOTIDE SEQUENCE [LARGE SCALE GENOMIC DNA]</scope>
</reference>